<keyword evidence="1" id="KW-0808">Transferase</keyword>
<keyword evidence="6" id="KW-1185">Reference proteome</keyword>
<dbReference type="OMA" id="PYQFRFV"/>
<keyword evidence="3" id="KW-0119">Carbohydrate metabolism</keyword>
<gene>
    <name evidence="5" type="ORF">HYPSUDRAFT_68331</name>
</gene>
<dbReference type="EMBL" id="KN817564">
    <property type="protein sequence ID" value="KJA20793.1"/>
    <property type="molecule type" value="Genomic_DNA"/>
</dbReference>
<evidence type="ECO:0000256" key="1">
    <source>
        <dbReference type="ARBA" id="ARBA00022679"/>
    </source>
</evidence>
<dbReference type="PANTHER" id="PTHR36050">
    <property type="entry name" value="O-FUCOSYLTRANSFERASE 30"/>
    <property type="match status" value="1"/>
</dbReference>
<name>A0A0D2MBI7_HYPSF</name>
<evidence type="ECO:0000313" key="5">
    <source>
        <dbReference type="EMBL" id="KJA20793.1"/>
    </source>
</evidence>
<dbReference type="InterPro" id="IPR019378">
    <property type="entry name" value="GDP-Fuc_O-FucTrfase"/>
</dbReference>
<dbReference type="OrthoDB" id="1882547at2759"/>
<keyword evidence="4" id="KW-0812">Transmembrane</keyword>
<keyword evidence="2" id="KW-0294">Fucose metabolism</keyword>
<dbReference type="GO" id="GO:0006004">
    <property type="term" value="P:fucose metabolic process"/>
    <property type="evidence" value="ECO:0007669"/>
    <property type="project" value="UniProtKB-KW"/>
</dbReference>
<keyword evidence="4" id="KW-0472">Membrane</keyword>
<dbReference type="Pfam" id="PF10250">
    <property type="entry name" value="O-FucT"/>
    <property type="match status" value="1"/>
</dbReference>
<proteinExistence type="predicted"/>
<dbReference type="GO" id="GO:0016740">
    <property type="term" value="F:transferase activity"/>
    <property type="evidence" value="ECO:0007669"/>
    <property type="project" value="UniProtKB-KW"/>
</dbReference>
<evidence type="ECO:0008006" key="7">
    <source>
        <dbReference type="Google" id="ProtNLM"/>
    </source>
</evidence>
<evidence type="ECO:0000256" key="4">
    <source>
        <dbReference type="SAM" id="Phobius"/>
    </source>
</evidence>
<organism evidence="5 6">
    <name type="scientific">Hypholoma sublateritium (strain FD-334 SS-4)</name>
    <dbReference type="NCBI Taxonomy" id="945553"/>
    <lineage>
        <taxon>Eukaryota</taxon>
        <taxon>Fungi</taxon>
        <taxon>Dikarya</taxon>
        <taxon>Basidiomycota</taxon>
        <taxon>Agaricomycotina</taxon>
        <taxon>Agaricomycetes</taxon>
        <taxon>Agaricomycetidae</taxon>
        <taxon>Agaricales</taxon>
        <taxon>Agaricineae</taxon>
        <taxon>Strophariaceae</taxon>
        <taxon>Hypholoma</taxon>
    </lineage>
</organism>
<dbReference type="Proteomes" id="UP000054270">
    <property type="component" value="Unassembled WGS sequence"/>
</dbReference>
<dbReference type="STRING" id="945553.A0A0D2MBI7"/>
<evidence type="ECO:0000313" key="6">
    <source>
        <dbReference type="Proteomes" id="UP000054270"/>
    </source>
</evidence>
<sequence>MSKTNANGGESCFAEDKFRVDFSPLRIQKADIPWRFGGHDKALRWLGRNDLYIPSESVQRGASGGIGKINSGSGPLRPGRDAFYPCVSLERGNYRMRGPNTRPLPPLFQGQVITTPRPMPRQKRQDRHLMFLLVLLALCCLTCFSIAYYLFSTRWAIRVENQSSFPANLNAQANVSEEPACTFNTSGKYLAYLPHSGFHNQRIAFENALLLAHALHRTLLVPPIRLGNKPIRYVEYDTLSQYIELSDKEGLKHCPQVPPYISRPAECLHYFESAYVPWTWLVDLSTPASRQTICHLPTMSRSWIAATFDISPSETYTLRDKSPYQFRFVDNDQGSLNRGKYLEDMHISQLGALTEKLVQIGTLFGTSRLYLENRDNLAYRKVIRQSMAFANQELSNVATSIAQAFERPYISLHLRSGDGLFQSKIAHTVNATWWRTLHDVIGLSIAEICHLEATVGSGPSSACTDDLSDLGTTPSSLYSSRTPNLGLKCRGNEYTVEQYMPLNIPLYVATDLPTPQTHPQLSIFRRTFPCMFFLGDFRPQLRPLQDLQSTYDSVNMYEFSLPFVDALVAGKALRIVGTDGSTFSKFVGDILWASDGGASH</sequence>
<keyword evidence="4" id="KW-1133">Transmembrane helix</keyword>
<reference evidence="6" key="1">
    <citation type="submission" date="2014-04" db="EMBL/GenBank/DDBJ databases">
        <title>Evolutionary Origins and Diversification of the Mycorrhizal Mutualists.</title>
        <authorList>
            <consortium name="DOE Joint Genome Institute"/>
            <consortium name="Mycorrhizal Genomics Consortium"/>
            <person name="Kohler A."/>
            <person name="Kuo A."/>
            <person name="Nagy L.G."/>
            <person name="Floudas D."/>
            <person name="Copeland A."/>
            <person name="Barry K.W."/>
            <person name="Cichocki N."/>
            <person name="Veneault-Fourrey C."/>
            <person name="LaButti K."/>
            <person name="Lindquist E.A."/>
            <person name="Lipzen A."/>
            <person name="Lundell T."/>
            <person name="Morin E."/>
            <person name="Murat C."/>
            <person name="Riley R."/>
            <person name="Ohm R."/>
            <person name="Sun H."/>
            <person name="Tunlid A."/>
            <person name="Henrissat B."/>
            <person name="Grigoriev I.V."/>
            <person name="Hibbett D.S."/>
            <person name="Martin F."/>
        </authorList>
    </citation>
    <scope>NUCLEOTIDE SEQUENCE [LARGE SCALE GENOMIC DNA]</scope>
    <source>
        <strain evidence="6">FD-334 SS-4</strain>
    </source>
</reference>
<dbReference type="AlphaFoldDB" id="A0A0D2MBI7"/>
<evidence type="ECO:0000256" key="3">
    <source>
        <dbReference type="ARBA" id="ARBA00023277"/>
    </source>
</evidence>
<evidence type="ECO:0000256" key="2">
    <source>
        <dbReference type="ARBA" id="ARBA00023253"/>
    </source>
</evidence>
<dbReference type="PANTHER" id="PTHR36050:SF1">
    <property type="entry name" value="O-FUCOSYLTRANSFERASE 30"/>
    <property type="match status" value="1"/>
</dbReference>
<feature type="transmembrane region" description="Helical" evidence="4">
    <location>
        <begin position="129"/>
        <end position="151"/>
    </location>
</feature>
<accession>A0A0D2MBI7</accession>
<protein>
    <recommendedName>
        <fullName evidence="7">O-fucosyltransferase family protein</fullName>
    </recommendedName>
</protein>